<comment type="caution">
    <text evidence="3">The sequence shown here is derived from an EMBL/GenBank/DDBJ whole genome shotgun (WGS) entry which is preliminary data.</text>
</comment>
<reference evidence="3 4" key="1">
    <citation type="journal article" date="2020" name="Mol. Plant">
        <title>The Chromosome-Based Rubber Tree Genome Provides New Insights into Spurge Genome Evolution and Rubber Biosynthesis.</title>
        <authorList>
            <person name="Liu J."/>
            <person name="Shi C."/>
            <person name="Shi C.C."/>
            <person name="Li W."/>
            <person name="Zhang Q.J."/>
            <person name="Zhang Y."/>
            <person name="Li K."/>
            <person name="Lu H.F."/>
            <person name="Shi C."/>
            <person name="Zhu S.T."/>
            <person name="Xiao Z.Y."/>
            <person name="Nan H."/>
            <person name="Yue Y."/>
            <person name="Zhu X.G."/>
            <person name="Wu Y."/>
            <person name="Hong X.N."/>
            <person name="Fan G.Y."/>
            <person name="Tong Y."/>
            <person name="Zhang D."/>
            <person name="Mao C.L."/>
            <person name="Liu Y.L."/>
            <person name="Hao S.J."/>
            <person name="Liu W.Q."/>
            <person name="Lv M.Q."/>
            <person name="Zhang H.B."/>
            <person name="Liu Y."/>
            <person name="Hu-Tang G.R."/>
            <person name="Wang J.P."/>
            <person name="Wang J.H."/>
            <person name="Sun Y.H."/>
            <person name="Ni S.B."/>
            <person name="Chen W.B."/>
            <person name="Zhang X.C."/>
            <person name="Jiao Y.N."/>
            <person name="Eichler E.E."/>
            <person name="Li G.H."/>
            <person name="Liu X."/>
            <person name="Gao L.Z."/>
        </authorList>
    </citation>
    <scope>NUCLEOTIDE SEQUENCE [LARGE SCALE GENOMIC DNA]</scope>
    <source>
        <strain evidence="4">cv. GT1</strain>
        <tissue evidence="3">Leaf</tissue>
    </source>
</reference>
<protein>
    <recommendedName>
        <fullName evidence="2">F-box domain-containing protein</fullName>
    </recommendedName>
</protein>
<sequence>MASARNGEMSLISWSNLPEDLLASIGKRMEDHFDIVRFRAVCHSWRCSIAAPSKFPPLPLELHFLTHDHVHPIDTFSVSRRTVFRLELPAEYESSQAPFNNAWLIKVQEEEDGGKISTTFSIERSDPFDSSDEGSEDDEDEDDREGPMSCKVAFSRGPRPNDVNSHGVFLS</sequence>
<feature type="domain" description="F-box" evidence="2">
    <location>
        <begin position="14"/>
        <end position="50"/>
    </location>
</feature>
<dbReference type="Pfam" id="PF00646">
    <property type="entry name" value="F-box"/>
    <property type="match status" value="1"/>
</dbReference>
<dbReference type="CDD" id="cd09917">
    <property type="entry name" value="F-box_SF"/>
    <property type="match status" value="1"/>
</dbReference>
<evidence type="ECO:0000256" key="1">
    <source>
        <dbReference type="SAM" id="MobiDB-lite"/>
    </source>
</evidence>
<dbReference type="SUPFAM" id="SSF81383">
    <property type="entry name" value="F-box domain"/>
    <property type="match status" value="1"/>
</dbReference>
<dbReference type="PANTHER" id="PTHR47123:SF6">
    <property type="entry name" value="F-BOX PROTEIN SKIP23-LIKE ISOFORM X1"/>
    <property type="match status" value="1"/>
</dbReference>
<dbReference type="Proteomes" id="UP000467840">
    <property type="component" value="Chromosome 16"/>
</dbReference>
<gene>
    <name evidence="3" type="ORF">GH714_023376</name>
</gene>
<dbReference type="InterPro" id="IPR051304">
    <property type="entry name" value="SCF_F-box_domain"/>
</dbReference>
<dbReference type="EMBL" id="JAAGAX010000009">
    <property type="protein sequence ID" value="KAF2303773.1"/>
    <property type="molecule type" value="Genomic_DNA"/>
</dbReference>
<organism evidence="3 4">
    <name type="scientific">Hevea brasiliensis</name>
    <name type="common">Para rubber tree</name>
    <name type="synonym">Siphonia brasiliensis</name>
    <dbReference type="NCBI Taxonomy" id="3981"/>
    <lineage>
        <taxon>Eukaryota</taxon>
        <taxon>Viridiplantae</taxon>
        <taxon>Streptophyta</taxon>
        <taxon>Embryophyta</taxon>
        <taxon>Tracheophyta</taxon>
        <taxon>Spermatophyta</taxon>
        <taxon>Magnoliopsida</taxon>
        <taxon>eudicotyledons</taxon>
        <taxon>Gunneridae</taxon>
        <taxon>Pentapetalae</taxon>
        <taxon>rosids</taxon>
        <taxon>fabids</taxon>
        <taxon>Malpighiales</taxon>
        <taxon>Euphorbiaceae</taxon>
        <taxon>Crotonoideae</taxon>
        <taxon>Micrandreae</taxon>
        <taxon>Hevea</taxon>
    </lineage>
</organism>
<keyword evidence="4" id="KW-1185">Reference proteome</keyword>
<dbReference type="InterPro" id="IPR001810">
    <property type="entry name" value="F-box_dom"/>
</dbReference>
<dbReference type="Gene3D" id="1.20.1280.50">
    <property type="match status" value="1"/>
</dbReference>
<proteinExistence type="predicted"/>
<feature type="region of interest" description="Disordered" evidence="1">
    <location>
        <begin position="116"/>
        <end position="171"/>
    </location>
</feature>
<evidence type="ECO:0000259" key="2">
    <source>
        <dbReference type="Pfam" id="PF00646"/>
    </source>
</evidence>
<dbReference type="PANTHER" id="PTHR47123">
    <property type="entry name" value="F-BOX PROTEIN SKIP23"/>
    <property type="match status" value="1"/>
</dbReference>
<evidence type="ECO:0000313" key="4">
    <source>
        <dbReference type="Proteomes" id="UP000467840"/>
    </source>
</evidence>
<evidence type="ECO:0000313" key="3">
    <source>
        <dbReference type="EMBL" id="KAF2303773.1"/>
    </source>
</evidence>
<feature type="compositionally biased region" description="Acidic residues" evidence="1">
    <location>
        <begin position="129"/>
        <end position="144"/>
    </location>
</feature>
<accession>A0A6A6LUG4</accession>
<name>A0A6A6LUG4_HEVBR</name>
<dbReference type="AlphaFoldDB" id="A0A6A6LUG4"/>
<dbReference type="InterPro" id="IPR036047">
    <property type="entry name" value="F-box-like_dom_sf"/>
</dbReference>